<protein>
    <submittedName>
        <fullName evidence="1">Uncharacterized protein</fullName>
    </submittedName>
</protein>
<dbReference type="KEGG" id="ipa:Isop_2497"/>
<evidence type="ECO:0000313" key="2">
    <source>
        <dbReference type="Proteomes" id="UP000008631"/>
    </source>
</evidence>
<dbReference type="EMBL" id="CP002353">
    <property type="protein sequence ID" value="ADV63069.1"/>
    <property type="molecule type" value="Genomic_DNA"/>
</dbReference>
<dbReference type="HOGENOM" id="CLU_1123357_0_0_0"/>
<keyword evidence="2" id="KW-1185">Reference proteome</keyword>
<dbReference type="PROSITE" id="PS51318">
    <property type="entry name" value="TAT"/>
    <property type="match status" value="1"/>
</dbReference>
<sequence length="247" mass="28353">MSRFTRRDWLKTTCASGAAAILPAVDLFAAQQGFRFQPLQLNPQAMRHLNPRVTALDEHENQALDALLNPNFQGERQALQAVDRDLEGLLTDPGRPVGFEPGAFRQEITQIHDAIVPLLGGVIRQTTVLTIIQRIDIFVGHWYPVNDLYEVRNCELKIWNMLQSPSPNLRLIELYCRHIRFELQSLFQFHQSGVIGFGTQCGQLLGVIQRVEQSCRFGQIRECDQNFMRFTMATDLFCLKYYPQWCG</sequence>
<proteinExistence type="predicted"/>
<dbReference type="RefSeq" id="WP_013565357.1">
    <property type="nucleotide sequence ID" value="NC_014962.1"/>
</dbReference>
<organism evidence="1 2">
    <name type="scientific">Isosphaera pallida (strain ATCC 43644 / DSM 9630 / IS1B)</name>
    <dbReference type="NCBI Taxonomy" id="575540"/>
    <lineage>
        <taxon>Bacteria</taxon>
        <taxon>Pseudomonadati</taxon>
        <taxon>Planctomycetota</taxon>
        <taxon>Planctomycetia</taxon>
        <taxon>Isosphaerales</taxon>
        <taxon>Isosphaeraceae</taxon>
        <taxon>Isosphaera</taxon>
    </lineage>
</organism>
<accession>E8QXM1</accession>
<reference evidence="1 2" key="2">
    <citation type="journal article" date="2011" name="Stand. Genomic Sci.">
        <title>Complete genome sequence of Isosphaera pallida type strain (IS1B).</title>
        <authorList>
            <consortium name="US DOE Joint Genome Institute (JGI-PGF)"/>
            <person name="Goker M."/>
            <person name="Cleland D."/>
            <person name="Saunders E."/>
            <person name="Lapidus A."/>
            <person name="Nolan M."/>
            <person name="Lucas S."/>
            <person name="Hammon N."/>
            <person name="Deshpande S."/>
            <person name="Cheng J.F."/>
            <person name="Tapia R."/>
            <person name="Han C."/>
            <person name="Goodwin L."/>
            <person name="Pitluck S."/>
            <person name="Liolios K."/>
            <person name="Pagani I."/>
            <person name="Ivanova N."/>
            <person name="Mavromatis K."/>
            <person name="Pati A."/>
            <person name="Chen A."/>
            <person name="Palaniappan K."/>
            <person name="Land M."/>
            <person name="Hauser L."/>
            <person name="Chang Y.J."/>
            <person name="Jeffries C.D."/>
            <person name="Detter J.C."/>
            <person name="Beck B."/>
            <person name="Woyke T."/>
            <person name="Bristow J."/>
            <person name="Eisen J.A."/>
            <person name="Markowitz V."/>
            <person name="Hugenholtz P."/>
            <person name="Kyrpides N.C."/>
            <person name="Klenk H.P."/>
        </authorList>
    </citation>
    <scope>NUCLEOTIDE SEQUENCE [LARGE SCALE GENOMIC DNA]</scope>
    <source>
        <strain evidence="2">ATCC 43644 / DSM 9630 / IS1B</strain>
    </source>
</reference>
<dbReference type="InterPro" id="IPR006311">
    <property type="entry name" value="TAT_signal"/>
</dbReference>
<gene>
    <name evidence="1" type="ordered locus">Isop_2497</name>
</gene>
<evidence type="ECO:0000313" key="1">
    <source>
        <dbReference type="EMBL" id="ADV63069.1"/>
    </source>
</evidence>
<dbReference type="Proteomes" id="UP000008631">
    <property type="component" value="Chromosome"/>
</dbReference>
<reference key="1">
    <citation type="submission" date="2010-11" db="EMBL/GenBank/DDBJ databases">
        <title>The complete sequence of chromosome of Isophaera pallida ATCC 43644.</title>
        <authorList>
            <consortium name="US DOE Joint Genome Institute (JGI-PGF)"/>
            <person name="Lucas S."/>
            <person name="Copeland A."/>
            <person name="Lapidus A."/>
            <person name="Bruce D."/>
            <person name="Goodwin L."/>
            <person name="Pitluck S."/>
            <person name="Kyrpides N."/>
            <person name="Mavromatis K."/>
            <person name="Pagani I."/>
            <person name="Ivanova N."/>
            <person name="Saunders E."/>
            <person name="Brettin T."/>
            <person name="Detter J.C."/>
            <person name="Han C."/>
            <person name="Tapia R."/>
            <person name="Land M."/>
            <person name="Hauser L."/>
            <person name="Markowitz V."/>
            <person name="Cheng J.-F."/>
            <person name="Hugenholtz P."/>
            <person name="Woyke T."/>
            <person name="Wu D."/>
            <person name="Eisen J.A."/>
        </authorList>
    </citation>
    <scope>NUCLEOTIDE SEQUENCE</scope>
    <source>
        <strain>ATCC 43644</strain>
    </source>
</reference>
<name>E8QXM1_ISOPI</name>
<dbReference type="AlphaFoldDB" id="E8QXM1"/>
<dbReference type="InParanoid" id="E8QXM1"/>